<keyword evidence="3" id="KW-0813">Transport</keyword>
<keyword evidence="5" id="KW-0812">Transmembrane</keyword>
<keyword evidence="9" id="KW-1185">Reference proteome</keyword>
<dbReference type="Gene3D" id="3.40.190.10">
    <property type="entry name" value="Periplasmic binding protein-like II"/>
    <property type="match status" value="1"/>
</dbReference>
<evidence type="ECO:0000256" key="6">
    <source>
        <dbReference type="SAM" id="SignalP"/>
    </source>
</evidence>
<dbReference type="GO" id="GO:0030313">
    <property type="term" value="C:cell envelope"/>
    <property type="evidence" value="ECO:0007669"/>
    <property type="project" value="UniProtKB-SubCell"/>
</dbReference>
<dbReference type="InterPro" id="IPR030678">
    <property type="entry name" value="Peptide/Ni-bd"/>
</dbReference>
<proteinExistence type="inferred from homology"/>
<dbReference type="Gene3D" id="3.10.105.10">
    <property type="entry name" value="Dipeptide-binding Protein, Domain 3"/>
    <property type="match status" value="1"/>
</dbReference>
<dbReference type="EMBL" id="FSRJ01000002">
    <property type="protein sequence ID" value="SIN83979.1"/>
    <property type="molecule type" value="Genomic_DNA"/>
</dbReference>
<evidence type="ECO:0000313" key="8">
    <source>
        <dbReference type="EMBL" id="SIN83979.1"/>
    </source>
</evidence>
<dbReference type="GO" id="GO:0015833">
    <property type="term" value="P:peptide transport"/>
    <property type="evidence" value="ECO:0007669"/>
    <property type="project" value="TreeGrafter"/>
</dbReference>
<accession>A0A1N6ELL6</accession>
<evidence type="ECO:0000313" key="9">
    <source>
        <dbReference type="Proteomes" id="UP000184699"/>
    </source>
</evidence>
<evidence type="ECO:0000256" key="5">
    <source>
        <dbReference type="SAM" id="Phobius"/>
    </source>
</evidence>
<gene>
    <name evidence="8" type="ORF">SAMN05443544_1274</name>
</gene>
<dbReference type="GO" id="GO:1904680">
    <property type="term" value="F:peptide transmembrane transporter activity"/>
    <property type="evidence" value="ECO:0007669"/>
    <property type="project" value="TreeGrafter"/>
</dbReference>
<dbReference type="GO" id="GO:0042597">
    <property type="term" value="C:periplasmic space"/>
    <property type="evidence" value="ECO:0007669"/>
    <property type="project" value="UniProtKB-ARBA"/>
</dbReference>
<dbReference type="Proteomes" id="UP000184699">
    <property type="component" value="Unassembled WGS sequence"/>
</dbReference>
<name>A0A1N6ELL6_9MICO</name>
<dbReference type="PIRSF" id="PIRSF002741">
    <property type="entry name" value="MppA"/>
    <property type="match status" value="1"/>
</dbReference>
<evidence type="ECO:0000256" key="1">
    <source>
        <dbReference type="ARBA" id="ARBA00004196"/>
    </source>
</evidence>
<sequence length="606" mass="65147">MSTVAAVTLAACLAIGPAATAFAAPVVAEASPSATESADAKTLRIATAGFVDTFNPFISIYLTPTNIIRYVYESLVQNDAEDGSPTAGLAEEWEASPDGMTWTFTLHEGMKWSDDEPITSADVKYTYESMMNDPMLGTANGNLVANFESIETPDDLTVVINLKTPQAPNPGTEIPVLPEHIWSEVDDPTTFANDADVVGSGPYTLESYSANQSIILKANPNFWRGAPKIDGIQYIYYTNSDAQIQALRAGEVDLVTGLTDTQMTALEGEEGITTHAGTGRRFTSISVNAGAETPEGVAYGTGSPALKEPAVREAIRLGIDQESLLKNVLGGYGAPATSFIPIAFEKWHLPDDDEAIVSFDPDAAMAKLDDAGWVAGADGIREKDGNRLSIRLLADAEDIVEMSTAEYLVPWMANIGVELKLETTDSDTISDRTAVSDYDLYFSGWSVNPDPDYQLGINLCSSRPDAEGNGATSQDGYCNPEFDALYAEQHSELDEAKRAEIVHDMLRMHYEDVAQITLWYGQSLEAYRSDRFTGFTTQPADNGIIANQAGYWGYYTVEPVVDEASSAAEQSGPGAALWIGLGVLVVAAGVVAIVIVRRRKTAGDRE</sequence>
<evidence type="ECO:0000256" key="4">
    <source>
        <dbReference type="ARBA" id="ARBA00022729"/>
    </source>
</evidence>
<evidence type="ECO:0000256" key="2">
    <source>
        <dbReference type="ARBA" id="ARBA00005695"/>
    </source>
</evidence>
<dbReference type="AlphaFoldDB" id="A0A1N6ELL6"/>
<dbReference type="InterPro" id="IPR039424">
    <property type="entry name" value="SBP_5"/>
</dbReference>
<keyword evidence="4 6" id="KW-0732">Signal</keyword>
<dbReference type="Pfam" id="PF00496">
    <property type="entry name" value="SBP_bac_5"/>
    <property type="match status" value="1"/>
</dbReference>
<dbReference type="CDD" id="cd00995">
    <property type="entry name" value="PBP2_NikA_DppA_OppA_like"/>
    <property type="match status" value="1"/>
</dbReference>
<dbReference type="SUPFAM" id="SSF53850">
    <property type="entry name" value="Periplasmic binding protein-like II"/>
    <property type="match status" value="1"/>
</dbReference>
<evidence type="ECO:0000256" key="3">
    <source>
        <dbReference type="ARBA" id="ARBA00022448"/>
    </source>
</evidence>
<evidence type="ECO:0000259" key="7">
    <source>
        <dbReference type="Pfam" id="PF00496"/>
    </source>
</evidence>
<dbReference type="STRING" id="232089.SAMN05443544_1274"/>
<feature type="transmembrane region" description="Helical" evidence="5">
    <location>
        <begin position="575"/>
        <end position="596"/>
    </location>
</feature>
<keyword evidence="5" id="KW-1133">Transmembrane helix</keyword>
<comment type="subcellular location">
    <subcellularLocation>
        <location evidence="1">Cell envelope</location>
    </subcellularLocation>
</comment>
<dbReference type="RefSeq" id="WP_234980765.1">
    <property type="nucleotide sequence ID" value="NZ_FSRJ01000002.1"/>
</dbReference>
<dbReference type="InterPro" id="IPR000914">
    <property type="entry name" value="SBP_5_dom"/>
</dbReference>
<feature type="chain" id="PRO_5012071194" evidence="6">
    <location>
        <begin position="24"/>
        <end position="606"/>
    </location>
</feature>
<feature type="domain" description="Solute-binding protein family 5" evidence="7">
    <location>
        <begin position="85"/>
        <end position="456"/>
    </location>
</feature>
<keyword evidence="5" id="KW-0472">Membrane</keyword>
<dbReference type="PANTHER" id="PTHR30290:SF10">
    <property type="entry name" value="PERIPLASMIC OLIGOPEPTIDE-BINDING PROTEIN-RELATED"/>
    <property type="match status" value="1"/>
</dbReference>
<dbReference type="GO" id="GO:0043190">
    <property type="term" value="C:ATP-binding cassette (ABC) transporter complex"/>
    <property type="evidence" value="ECO:0007669"/>
    <property type="project" value="InterPro"/>
</dbReference>
<protein>
    <submittedName>
        <fullName evidence="8">Peptide/nickel transport system substrate-binding protein</fullName>
    </submittedName>
</protein>
<comment type="similarity">
    <text evidence="2">Belongs to the bacterial solute-binding protein 5 family.</text>
</comment>
<dbReference type="PANTHER" id="PTHR30290">
    <property type="entry name" value="PERIPLASMIC BINDING COMPONENT OF ABC TRANSPORTER"/>
    <property type="match status" value="1"/>
</dbReference>
<reference evidence="9" key="1">
    <citation type="submission" date="2016-11" db="EMBL/GenBank/DDBJ databases">
        <authorList>
            <person name="Varghese N."/>
            <person name="Submissions S."/>
        </authorList>
    </citation>
    <scope>NUCLEOTIDE SEQUENCE [LARGE SCALE GENOMIC DNA]</scope>
    <source>
        <strain evidence="9">DSM 8595</strain>
    </source>
</reference>
<organism evidence="8 9">
    <name type="scientific">Agromyces cerinus subsp. cerinus</name>
    <dbReference type="NCBI Taxonomy" id="232089"/>
    <lineage>
        <taxon>Bacteria</taxon>
        <taxon>Bacillati</taxon>
        <taxon>Actinomycetota</taxon>
        <taxon>Actinomycetes</taxon>
        <taxon>Micrococcales</taxon>
        <taxon>Microbacteriaceae</taxon>
        <taxon>Agromyces</taxon>
    </lineage>
</organism>
<feature type="signal peptide" evidence="6">
    <location>
        <begin position="1"/>
        <end position="23"/>
    </location>
</feature>